<feature type="compositionally biased region" description="Basic and acidic residues" evidence="1">
    <location>
        <begin position="286"/>
        <end position="301"/>
    </location>
</feature>
<feature type="compositionally biased region" description="Acidic residues" evidence="1">
    <location>
        <begin position="330"/>
        <end position="359"/>
    </location>
</feature>
<proteinExistence type="predicted"/>
<evidence type="ECO:0000313" key="3">
    <source>
        <dbReference type="Proteomes" id="UP000267821"/>
    </source>
</evidence>
<dbReference type="EMBL" id="ML121748">
    <property type="protein sequence ID" value="RPB18026.1"/>
    <property type="molecule type" value="Genomic_DNA"/>
</dbReference>
<feature type="region of interest" description="Disordered" evidence="1">
    <location>
        <begin position="285"/>
        <end position="306"/>
    </location>
</feature>
<name>A0A3N4L636_9PEZI</name>
<evidence type="ECO:0000313" key="2">
    <source>
        <dbReference type="EMBL" id="RPB18026.1"/>
    </source>
</evidence>
<protein>
    <submittedName>
        <fullName evidence="2">Uncharacterized protein</fullName>
    </submittedName>
</protein>
<accession>A0A3N4L636</accession>
<dbReference type="AlphaFoldDB" id="A0A3N4L636"/>
<feature type="region of interest" description="Disordered" evidence="1">
    <location>
        <begin position="321"/>
        <end position="364"/>
    </location>
</feature>
<keyword evidence="3" id="KW-1185">Reference proteome</keyword>
<dbReference type="InParanoid" id="A0A3N4L636"/>
<evidence type="ECO:0000256" key="1">
    <source>
        <dbReference type="SAM" id="MobiDB-lite"/>
    </source>
</evidence>
<feature type="region of interest" description="Disordered" evidence="1">
    <location>
        <begin position="1"/>
        <end position="20"/>
    </location>
</feature>
<sequence length="424" mass="47503">MARGREALNQAISNTHHASKEWKGDSDWEYHVSQLEKENREEEEVIKVVDGPSAERAMEILNRGIVIQDGSINGILDRFDYEHSRTETESGVEDTIVVRAIRPDGEKSDEYWGTRWTLTTPKSRRKMSLTGSRGGTAAERLERLEWSSMEGIEEEEGGGLENEAINRKSTKKGRGTIQGDGLTLKDLEEKAGLGFVEPAVPRPFKEVASNLFGQAPPAWKLEDSQEGWRQEGTQATMAWADDVEVPELMETGGLSTGESVEEKEARDLELKRWVEANPLTITFEPAGRKGERAEGRREMNKSKHAIPELSAEQVEEMAKEKVEGVKEAAAAEEEGAEGEDERMGEEDEGEEDEGEEEEEDRGRWNGIWDNRDLKSILYCIVNNGKIVEQIAGLKPKDRSYRLARDADTARDMIRASGGVIEGNW</sequence>
<gene>
    <name evidence="2" type="ORF">L211DRAFT_854558</name>
</gene>
<dbReference type="Proteomes" id="UP000267821">
    <property type="component" value="Unassembled WGS sequence"/>
</dbReference>
<reference evidence="2 3" key="1">
    <citation type="journal article" date="2018" name="Nat. Ecol. Evol.">
        <title>Pezizomycetes genomes reveal the molecular basis of ectomycorrhizal truffle lifestyle.</title>
        <authorList>
            <person name="Murat C."/>
            <person name="Payen T."/>
            <person name="Noel B."/>
            <person name="Kuo A."/>
            <person name="Morin E."/>
            <person name="Chen J."/>
            <person name="Kohler A."/>
            <person name="Krizsan K."/>
            <person name="Balestrini R."/>
            <person name="Da Silva C."/>
            <person name="Montanini B."/>
            <person name="Hainaut M."/>
            <person name="Levati E."/>
            <person name="Barry K.W."/>
            <person name="Belfiori B."/>
            <person name="Cichocki N."/>
            <person name="Clum A."/>
            <person name="Dockter R.B."/>
            <person name="Fauchery L."/>
            <person name="Guy J."/>
            <person name="Iotti M."/>
            <person name="Le Tacon F."/>
            <person name="Lindquist E.A."/>
            <person name="Lipzen A."/>
            <person name="Malagnac F."/>
            <person name="Mello A."/>
            <person name="Molinier V."/>
            <person name="Miyauchi S."/>
            <person name="Poulain J."/>
            <person name="Riccioni C."/>
            <person name="Rubini A."/>
            <person name="Sitrit Y."/>
            <person name="Splivallo R."/>
            <person name="Traeger S."/>
            <person name="Wang M."/>
            <person name="Zifcakova L."/>
            <person name="Wipf D."/>
            <person name="Zambonelli A."/>
            <person name="Paolocci F."/>
            <person name="Nowrousian M."/>
            <person name="Ottonello S."/>
            <person name="Baldrian P."/>
            <person name="Spatafora J.W."/>
            <person name="Henrissat B."/>
            <person name="Nagy L.G."/>
            <person name="Aury J.M."/>
            <person name="Wincker P."/>
            <person name="Grigoriev I.V."/>
            <person name="Bonfante P."/>
            <person name="Martin F.M."/>
        </authorList>
    </citation>
    <scope>NUCLEOTIDE SEQUENCE [LARGE SCALE GENOMIC DNA]</scope>
    <source>
        <strain evidence="2 3">ATCC MYA-4762</strain>
    </source>
</reference>
<organism evidence="2 3">
    <name type="scientific">Terfezia boudieri ATCC MYA-4762</name>
    <dbReference type="NCBI Taxonomy" id="1051890"/>
    <lineage>
        <taxon>Eukaryota</taxon>
        <taxon>Fungi</taxon>
        <taxon>Dikarya</taxon>
        <taxon>Ascomycota</taxon>
        <taxon>Pezizomycotina</taxon>
        <taxon>Pezizomycetes</taxon>
        <taxon>Pezizales</taxon>
        <taxon>Pezizaceae</taxon>
        <taxon>Terfezia</taxon>
    </lineage>
</organism>